<dbReference type="EMBL" id="BAABDQ010000015">
    <property type="protein sequence ID" value="GAA3574414.1"/>
    <property type="molecule type" value="Genomic_DNA"/>
</dbReference>
<feature type="domain" description="Flavodoxin-like fold" evidence="3">
    <location>
        <begin position="5"/>
        <end position="177"/>
    </location>
</feature>
<comment type="caution">
    <text evidence="4">The sequence shown here is derived from an EMBL/GenBank/DDBJ whole genome shotgun (WGS) entry which is preliminary data.</text>
</comment>
<dbReference type="NCBIfam" id="NF007280">
    <property type="entry name" value="PRK09739.1"/>
    <property type="match status" value="1"/>
</dbReference>
<dbReference type="InterPro" id="IPR029039">
    <property type="entry name" value="Flavoprotein-like_sf"/>
</dbReference>
<evidence type="ECO:0000256" key="1">
    <source>
        <dbReference type="ARBA" id="ARBA00006252"/>
    </source>
</evidence>
<dbReference type="Proteomes" id="UP001500630">
    <property type="component" value="Unassembled WGS sequence"/>
</dbReference>
<dbReference type="InterPro" id="IPR051545">
    <property type="entry name" value="NAD(P)H_dehydrogenase_qn"/>
</dbReference>
<dbReference type="RefSeq" id="WP_345567624.1">
    <property type="nucleotide sequence ID" value="NZ_BAABDQ010000015.1"/>
</dbReference>
<accession>A0ABP6XYH9</accession>
<dbReference type="Gene3D" id="3.40.50.360">
    <property type="match status" value="1"/>
</dbReference>
<evidence type="ECO:0000256" key="2">
    <source>
        <dbReference type="ARBA" id="ARBA00023002"/>
    </source>
</evidence>
<dbReference type="SUPFAM" id="SSF52218">
    <property type="entry name" value="Flavoproteins"/>
    <property type="match status" value="1"/>
</dbReference>
<gene>
    <name evidence="4" type="ORF">GCM10022419_064440</name>
</gene>
<dbReference type="InterPro" id="IPR003680">
    <property type="entry name" value="Flavodoxin_fold"/>
</dbReference>
<evidence type="ECO:0000259" key="3">
    <source>
        <dbReference type="Pfam" id="PF02525"/>
    </source>
</evidence>
<reference evidence="5" key="1">
    <citation type="journal article" date="2019" name="Int. J. Syst. Evol. Microbiol.">
        <title>The Global Catalogue of Microorganisms (GCM) 10K type strain sequencing project: providing services to taxonomists for standard genome sequencing and annotation.</title>
        <authorList>
            <consortium name="The Broad Institute Genomics Platform"/>
            <consortium name="The Broad Institute Genome Sequencing Center for Infectious Disease"/>
            <person name="Wu L."/>
            <person name="Ma J."/>
        </authorList>
    </citation>
    <scope>NUCLEOTIDE SEQUENCE [LARGE SCALE GENOMIC DNA]</scope>
    <source>
        <strain evidence="5">JCM 17326</strain>
    </source>
</reference>
<evidence type="ECO:0000313" key="4">
    <source>
        <dbReference type="EMBL" id="GAA3574414.1"/>
    </source>
</evidence>
<proteinExistence type="inferred from homology"/>
<dbReference type="PANTHER" id="PTHR10204:SF34">
    <property type="entry name" value="NAD(P)H DEHYDROGENASE [QUINONE] 1 ISOFORM 1"/>
    <property type="match status" value="1"/>
</dbReference>
<keyword evidence="2" id="KW-0560">Oxidoreductase</keyword>
<name>A0ABP6XYH9_9ACTN</name>
<comment type="similarity">
    <text evidence="1">Belongs to the NAD(P)H dehydrogenase (quinone) family.</text>
</comment>
<sequence length="201" mass="21842">MPGALLVVAHPRGDSLTAAVARRARSRLQAAGLTVDTLDLYAAAFDPRMTPADEPDWGDPGKTYSAEVREHMRRIDAAEVIAVVFPVWWYGLPAILKGWIDRVWNYGFAYGQGKARLGGKRLLWLGLAGESRESYTEHGLDEMLERQLRIGISAFCGIEDVGVRFLYGCLPQDAGAAARPLGEADDVLTGFLPEAGAGRAQ</sequence>
<evidence type="ECO:0000313" key="5">
    <source>
        <dbReference type="Proteomes" id="UP001500630"/>
    </source>
</evidence>
<organism evidence="4 5">
    <name type="scientific">Nonomuraea rosea</name>
    <dbReference type="NCBI Taxonomy" id="638574"/>
    <lineage>
        <taxon>Bacteria</taxon>
        <taxon>Bacillati</taxon>
        <taxon>Actinomycetota</taxon>
        <taxon>Actinomycetes</taxon>
        <taxon>Streptosporangiales</taxon>
        <taxon>Streptosporangiaceae</taxon>
        <taxon>Nonomuraea</taxon>
    </lineage>
</organism>
<protein>
    <recommendedName>
        <fullName evidence="3">Flavodoxin-like fold domain-containing protein</fullName>
    </recommendedName>
</protein>
<keyword evidence="5" id="KW-1185">Reference proteome</keyword>
<dbReference type="PANTHER" id="PTHR10204">
    <property type="entry name" value="NAD P H OXIDOREDUCTASE-RELATED"/>
    <property type="match status" value="1"/>
</dbReference>
<dbReference type="Pfam" id="PF02525">
    <property type="entry name" value="Flavodoxin_2"/>
    <property type="match status" value="1"/>
</dbReference>